<feature type="chain" id="PRO_5021992177" evidence="2">
    <location>
        <begin position="20"/>
        <end position="656"/>
    </location>
</feature>
<accession>A0A518BI71</accession>
<dbReference type="PROSITE" id="PS50240">
    <property type="entry name" value="TRYPSIN_DOM"/>
    <property type="match status" value="1"/>
</dbReference>
<gene>
    <name evidence="4" type="ORF">Pla133_17530</name>
</gene>
<dbReference type="RefSeq" id="WP_145064493.1">
    <property type="nucleotide sequence ID" value="NZ_CP036287.1"/>
</dbReference>
<feature type="signal peptide" evidence="2">
    <location>
        <begin position="1"/>
        <end position="19"/>
    </location>
</feature>
<dbReference type="InterPro" id="IPR001254">
    <property type="entry name" value="Trypsin_dom"/>
</dbReference>
<protein>
    <submittedName>
        <fullName evidence="4">Protease 1</fullName>
        <ecNumber evidence="4">3.4.21.50</ecNumber>
    </submittedName>
</protein>
<evidence type="ECO:0000313" key="4">
    <source>
        <dbReference type="EMBL" id="QDU66677.1"/>
    </source>
</evidence>
<organism evidence="4 5">
    <name type="scientific">Engelhardtia mirabilis</name>
    <dbReference type="NCBI Taxonomy" id="2528011"/>
    <lineage>
        <taxon>Bacteria</taxon>
        <taxon>Pseudomonadati</taxon>
        <taxon>Planctomycetota</taxon>
        <taxon>Planctomycetia</taxon>
        <taxon>Planctomycetia incertae sedis</taxon>
        <taxon>Engelhardtia</taxon>
    </lineage>
</organism>
<dbReference type="SUPFAM" id="SSF50494">
    <property type="entry name" value="Trypsin-like serine proteases"/>
    <property type="match status" value="1"/>
</dbReference>
<evidence type="ECO:0000259" key="3">
    <source>
        <dbReference type="PROSITE" id="PS50240"/>
    </source>
</evidence>
<dbReference type="Proteomes" id="UP000316921">
    <property type="component" value="Chromosome"/>
</dbReference>
<evidence type="ECO:0000313" key="5">
    <source>
        <dbReference type="Proteomes" id="UP000316921"/>
    </source>
</evidence>
<name>A0A518BI71_9BACT</name>
<dbReference type="InterPro" id="IPR009003">
    <property type="entry name" value="Peptidase_S1_PA"/>
</dbReference>
<keyword evidence="5" id="KW-1185">Reference proteome</keyword>
<reference evidence="4 5" key="1">
    <citation type="submission" date="2019-02" db="EMBL/GenBank/DDBJ databases">
        <title>Deep-cultivation of Planctomycetes and their phenomic and genomic characterization uncovers novel biology.</title>
        <authorList>
            <person name="Wiegand S."/>
            <person name="Jogler M."/>
            <person name="Boedeker C."/>
            <person name="Pinto D."/>
            <person name="Vollmers J."/>
            <person name="Rivas-Marin E."/>
            <person name="Kohn T."/>
            <person name="Peeters S.H."/>
            <person name="Heuer A."/>
            <person name="Rast P."/>
            <person name="Oberbeckmann S."/>
            <person name="Bunk B."/>
            <person name="Jeske O."/>
            <person name="Meyerdierks A."/>
            <person name="Storesund J.E."/>
            <person name="Kallscheuer N."/>
            <person name="Luecker S."/>
            <person name="Lage O.M."/>
            <person name="Pohl T."/>
            <person name="Merkel B.J."/>
            <person name="Hornburger P."/>
            <person name="Mueller R.-W."/>
            <person name="Bruemmer F."/>
            <person name="Labrenz M."/>
            <person name="Spormann A.M."/>
            <person name="Op den Camp H."/>
            <person name="Overmann J."/>
            <person name="Amann R."/>
            <person name="Jetten M.S.M."/>
            <person name="Mascher T."/>
            <person name="Medema M.H."/>
            <person name="Devos D.P."/>
            <person name="Kaster A.-K."/>
            <person name="Ovreas L."/>
            <person name="Rohde M."/>
            <person name="Galperin M.Y."/>
            <person name="Jogler C."/>
        </authorList>
    </citation>
    <scope>NUCLEOTIDE SEQUENCE [LARGE SCALE GENOMIC DNA]</scope>
    <source>
        <strain evidence="4 5">Pla133</strain>
    </source>
</reference>
<evidence type="ECO:0000256" key="1">
    <source>
        <dbReference type="SAM" id="MobiDB-lite"/>
    </source>
</evidence>
<dbReference type="InterPro" id="IPR043504">
    <property type="entry name" value="Peptidase_S1_PA_chymotrypsin"/>
</dbReference>
<dbReference type="KEGG" id="pbap:Pla133_17530"/>
<dbReference type="GO" id="GO:0004252">
    <property type="term" value="F:serine-type endopeptidase activity"/>
    <property type="evidence" value="ECO:0007669"/>
    <property type="project" value="InterPro"/>
</dbReference>
<dbReference type="GO" id="GO:0006508">
    <property type="term" value="P:proteolysis"/>
    <property type="evidence" value="ECO:0007669"/>
    <property type="project" value="UniProtKB-KW"/>
</dbReference>
<evidence type="ECO:0000256" key="2">
    <source>
        <dbReference type="SAM" id="SignalP"/>
    </source>
</evidence>
<dbReference type="PANTHER" id="PTHR36234">
    <property type="entry name" value="LYSYL ENDOPEPTIDASE"/>
    <property type="match status" value="1"/>
</dbReference>
<dbReference type="AlphaFoldDB" id="A0A518BI71"/>
<sequence precursor="true">MRSTTLLFALLAGQGLASAQLESEGLPAAIFAGLTPDQVPIQFVQPPDVSAYLAQDAARTAAGPLRYGALLDVSIDPTTHGVWDRLPDGSLVWRLLLFSPGAKSIGLEFREFWLPDGAQVHLYDESLEVVHGAFTSINNQPHGQIQLAPFPGDRVVFEYLQPPDVRTTARLELGTVIYDYRDLFALETQLAGATPTGGSGDGACLIDVDCPEGDPFELQKRATVRTLSGGGLCSGALLNTTAQDGAGYVLTAWHCGQGANTVFRFNYQLDGCGSGALPETQELAGCTVLASDNPSDGRLLRISTAIPASYAPYFSGWSRSTTNPSLGLSMHHPGGGVKKLSIDADGATKTTLFIIGIGNVPSWRCVFSGGFQDGSSGGPLFDQGGRHRGFLSGGPNVACPVEAYFGRLYTFWDNVDLSPWLDPTGTGLTAIDGFDPDNPRGGPPGTDPKIDSLSPASIQAVEADSPVAVTLSGTGFEGVTSVEVDGVPLSAFPPEFSVPDNSTLIVTLKPPFDLGSKHIKVIEGALTAEVDLPVDLNGEPTIDLVSSDPNFLISAFPLEIYMGAQPNDAVFLLVSTSLVPTSLPGLFEASIGNGFADLFLVNNFLVSGASGYAKVEIPIAGLPTGTKLYFQAAVLAAVAPTLPLAMSNVESGTVLF</sequence>
<keyword evidence="4" id="KW-0378">Hydrolase</keyword>
<keyword evidence="4" id="KW-0645">Protease</keyword>
<feature type="domain" description="Peptidase S1" evidence="3">
    <location>
        <begin position="195"/>
        <end position="426"/>
    </location>
</feature>
<dbReference type="Gene3D" id="2.40.10.10">
    <property type="entry name" value="Trypsin-like serine proteases"/>
    <property type="match status" value="2"/>
</dbReference>
<dbReference type="EMBL" id="CP036287">
    <property type="protein sequence ID" value="QDU66677.1"/>
    <property type="molecule type" value="Genomic_DNA"/>
</dbReference>
<dbReference type="PANTHER" id="PTHR36234:SF5">
    <property type="entry name" value="LYSYL ENDOPEPTIDASE"/>
    <property type="match status" value="1"/>
</dbReference>
<dbReference type="EC" id="3.4.21.50" evidence="4"/>
<feature type="region of interest" description="Disordered" evidence="1">
    <location>
        <begin position="428"/>
        <end position="449"/>
    </location>
</feature>
<proteinExistence type="predicted"/>
<keyword evidence="2" id="KW-0732">Signal</keyword>